<organism evidence="3 4">
    <name type="scientific">Parabacteroides gordonii MS-1 = DSM 23371</name>
    <dbReference type="NCBI Taxonomy" id="1203610"/>
    <lineage>
        <taxon>Bacteria</taxon>
        <taxon>Pseudomonadati</taxon>
        <taxon>Bacteroidota</taxon>
        <taxon>Bacteroidia</taxon>
        <taxon>Bacteroidales</taxon>
        <taxon>Tannerellaceae</taxon>
        <taxon>Parabacteroides</taxon>
    </lineage>
</organism>
<evidence type="ECO:0000256" key="1">
    <source>
        <dbReference type="SAM" id="Phobius"/>
    </source>
</evidence>
<keyword evidence="4" id="KW-1185">Reference proteome</keyword>
<dbReference type="RefSeq" id="WP_028729980.1">
    <property type="nucleotide sequence ID" value="NZ_KE386764.1"/>
</dbReference>
<dbReference type="EMBL" id="AQHW01000015">
    <property type="protein sequence ID" value="KKB54961.1"/>
    <property type="molecule type" value="Genomic_DNA"/>
</dbReference>
<feature type="domain" description="Conjugative transposon TraM C-terminal" evidence="2">
    <location>
        <begin position="278"/>
        <end position="427"/>
    </location>
</feature>
<evidence type="ECO:0000313" key="4">
    <source>
        <dbReference type="Proteomes" id="UP000033035"/>
    </source>
</evidence>
<comment type="caution">
    <text evidence="3">The sequence shown here is derived from an EMBL/GenBank/DDBJ whole genome shotgun (WGS) entry which is preliminary data.</text>
</comment>
<keyword evidence="1" id="KW-0472">Membrane</keyword>
<evidence type="ECO:0000259" key="2">
    <source>
        <dbReference type="Pfam" id="PF12508"/>
    </source>
</evidence>
<accession>A0A0F5JAP2</accession>
<dbReference type="Proteomes" id="UP000033035">
    <property type="component" value="Unassembled WGS sequence"/>
</dbReference>
<name>A0A0F5JAP2_9BACT</name>
<dbReference type="STRING" id="1203610.HMPREF1536_02414"/>
<proteinExistence type="predicted"/>
<keyword evidence="1" id="KW-0812">Transmembrane</keyword>
<evidence type="ECO:0000313" key="3">
    <source>
        <dbReference type="EMBL" id="KKB54961.1"/>
    </source>
</evidence>
<sequence>MTQEANKLKRKQDLKKYLVFALMFAVFVGSLWLIFAPSEKGRKEQEQSVGFNTELPDPRNAGIVGDKKTAYEQDMMRRKQEEKMRTLEELSFGTEKPDSTVRLSGQDEILSLDAGGTKAETASSGRTVYRGSGSFQSSTSAYRDINRTLGNFYEEPKEDPEKEALRKEVEELRNSMVQQHSIQPSYEEQVALLEKSYQLAAQYTSGENSAARETSDKAPGKADGKADIVPIGQVSVPVVSSLSQPMSDERILAGLSESRNRGFATPVGNGGTAEKNTIRICVHGDQTVLNGQSVRLRLLEPMRAGNTLLPRNTLVTGTGRIQGDRLGIGIVSLEYGGLIIPVELTVYDSDGQEGIYIPNSAEVSAAKEVAANLGQNLGTSISITNQSAGDQLLSELGKGAIQGVSQYVSKKLREEKVHLKSGYTLMLSQKKNN</sequence>
<feature type="transmembrane region" description="Helical" evidence="1">
    <location>
        <begin position="17"/>
        <end position="35"/>
    </location>
</feature>
<dbReference type="InterPro" id="IPR055407">
    <property type="entry name" value="TraM_C"/>
</dbReference>
<keyword evidence="1" id="KW-1133">Transmembrane helix</keyword>
<dbReference type="Pfam" id="PF12508">
    <property type="entry name" value="Transposon_TraM"/>
    <property type="match status" value="1"/>
</dbReference>
<dbReference type="NCBIfam" id="TIGR03779">
    <property type="entry name" value="Bac_Flav_CT_M"/>
    <property type="match status" value="1"/>
</dbReference>
<dbReference type="PATRIC" id="fig|1203610.3.peg.2480"/>
<reference evidence="3 4" key="1">
    <citation type="submission" date="2013-04" db="EMBL/GenBank/DDBJ databases">
        <title>The Genome Sequence of Parabacteroides gordonii DSM 23371.</title>
        <authorList>
            <consortium name="The Broad Institute Genomics Platform"/>
            <person name="Earl A."/>
            <person name="Ward D."/>
            <person name="Feldgarden M."/>
            <person name="Gevers D."/>
            <person name="Martens E."/>
            <person name="Sakamoto M."/>
            <person name="Benno Y."/>
            <person name="Suzuki N."/>
            <person name="Matsunaga N."/>
            <person name="Koshihara K."/>
            <person name="Seki M."/>
            <person name="Komiya H."/>
            <person name="Walker B."/>
            <person name="Young S."/>
            <person name="Zeng Q."/>
            <person name="Gargeya S."/>
            <person name="Fitzgerald M."/>
            <person name="Haas B."/>
            <person name="Abouelleil A."/>
            <person name="Allen A.W."/>
            <person name="Alvarado L."/>
            <person name="Arachchi H.M."/>
            <person name="Berlin A.M."/>
            <person name="Chapman S.B."/>
            <person name="Gainer-Dewar J."/>
            <person name="Goldberg J."/>
            <person name="Griggs A."/>
            <person name="Gujja S."/>
            <person name="Hansen M."/>
            <person name="Howarth C."/>
            <person name="Imamovic A."/>
            <person name="Ireland A."/>
            <person name="Larimer J."/>
            <person name="McCowan C."/>
            <person name="Murphy C."/>
            <person name="Pearson M."/>
            <person name="Poon T.W."/>
            <person name="Priest M."/>
            <person name="Roberts A."/>
            <person name="Saif S."/>
            <person name="Shea T."/>
            <person name="Sisk P."/>
            <person name="Sykes S."/>
            <person name="Wortman J."/>
            <person name="Nusbaum C."/>
            <person name="Birren B."/>
        </authorList>
    </citation>
    <scope>NUCLEOTIDE SEQUENCE [LARGE SCALE GENOMIC DNA]</scope>
    <source>
        <strain evidence="3 4">MS-1</strain>
    </source>
</reference>
<gene>
    <name evidence="3" type="ORF">HMPREF1536_02414</name>
</gene>
<dbReference type="GeneID" id="86890948"/>
<protein>
    <submittedName>
        <fullName evidence="3">Conjugative transposon TraM protein</fullName>
    </submittedName>
</protein>
<dbReference type="AlphaFoldDB" id="A0A0F5JAP2"/>
<dbReference type="InterPro" id="IPR022187">
    <property type="entry name" value="Conjug_transposon_TraM"/>
</dbReference>
<dbReference type="HOGENOM" id="CLU_037847_1_0_10"/>